<keyword evidence="1" id="KW-0812">Transmembrane</keyword>
<dbReference type="Proteomes" id="UP000281128">
    <property type="component" value="Unassembled WGS sequence"/>
</dbReference>
<keyword evidence="1" id="KW-0472">Membrane</keyword>
<keyword evidence="3" id="KW-1185">Reference proteome</keyword>
<protein>
    <submittedName>
        <fullName evidence="2">DUF1523 family protein</fullName>
    </submittedName>
</protein>
<feature type="transmembrane region" description="Helical" evidence="1">
    <location>
        <begin position="6"/>
        <end position="24"/>
    </location>
</feature>
<evidence type="ECO:0000256" key="1">
    <source>
        <dbReference type="SAM" id="Phobius"/>
    </source>
</evidence>
<dbReference type="OrthoDB" id="5354324at2"/>
<feature type="transmembrane region" description="Helical" evidence="1">
    <location>
        <begin position="150"/>
        <end position="169"/>
    </location>
</feature>
<dbReference type="InterPro" id="IPR011088">
    <property type="entry name" value="Phage_phiNM3_A0EWY4"/>
</dbReference>
<dbReference type="AlphaFoldDB" id="A0A3A8AXS4"/>
<dbReference type="Pfam" id="PF07509">
    <property type="entry name" value="DUF1523"/>
    <property type="match status" value="1"/>
</dbReference>
<evidence type="ECO:0000313" key="3">
    <source>
        <dbReference type="Proteomes" id="UP000281128"/>
    </source>
</evidence>
<reference evidence="2 3" key="1">
    <citation type="submission" date="2018-09" db="EMBL/GenBank/DDBJ databases">
        <title>Roseovarius spongiae sp. nov., isolated from a marine sponge.</title>
        <authorList>
            <person name="Zhuang L."/>
            <person name="Luo L."/>
        </authorList>
    </citation>
    <scope>NUCLEOTIDE SEQUENCE [LARGE SCALE GENOMIC DNA]</scope>
    <source>
        <strain evidence="2 3">HN-E21</strain>
    </source>
</reference>
<keyword evidence="1" id="KW-1133">Transmembrane helix</keyword>
<evidence type="ECO:0000313" key="2">
    <source>
        <dbReference type="EMBL" id="RKF16119.1"/>
    </source>
</evidence>
<accession>A0A3A8AXS4</accession>
<comment type="caution">
    <text evidence="2">The sequence shown here is derived from an EMBL/GenBank/DDBJ whole genome shotgun (WGS) entry which is preliminary data.</text>
</comment>
<name>A0A3A8AXS4_9RHOB</name>
<dbReference type="EMBL" id="RAPE01000001">
    <property type="protein sequence ID" value="RKF16119.1"/>
    <property type="molecule type" value="Genomic_DNA"/>
</dbReference>
<sequence>MVYVKWVFWGTFWVLVAAFLHYTLPQHDIARITDTYEKRVDFGENSIFWSSPDVGSATGTVNRDVFFIQAFRTDNKPMIYRNEDTGWGWPPYFKFDTSNLQAEAADLISKKSAAKPQWVVITHYGWRNEFMSIFPNAISVRAVDGPDVTIIPWFNIIVITLLIAIFWAIRVRWKRFRRNRIDPLVDDYTDGWG</sequence>
<dbReference type="RefSeq" id="WP_121163038.1">
    <property type="nucleotide sequence ID" value="NZ_RAPE01000001.1"/>
</dbReference>
<gene>
    <name evidence="2" type="ORF">D6850_00680</name>
</gene>
<organism evidence="2 3">
    <name type="scientific">Roseovarius spongiae</name>
    <dbReference type="NCBI Taxonomy" id="2320272"/>
    <lineage>
        <taxon>Bacteria</taxon>
        <taxon>Pseudomonadati</taxon>
        <taxon>Pseudomonadota</taxon>
        <taxon>Alphaproteobacteria</taxon>
        <taxon>Rhodobacterales</taxon>
        <taxon>Roseobacteraceae</taxon>
        <taxon>Roseovarius</taxon>
    </lineage>
</organism>
<proteinExistence type="predicted"/>